<feature type="region of interest" description="Disordered" evidence="1">
    <location>
        <begin position="97"/>
        <end position="117"/>
    </location>
</feature>
<protein>
    <submittedName>
        <fullName evidence="3">F-box protein-like</fullName>
    </submittedName>
</protein>
<evidence type="ECO:0000256" key="1">
    <source>
        <dbReference type="SAM" id="MobiDB-lite"/>
    </source>
</evidence>
<dbReference type="SMART" id="SM00256">
    <property type="entry name" value="FBOX"/>
    <property type="match status" value="1"/>
</dbReference>
<accession>A0AAX6H203</accession>
<evidence type="ECO:0000313" key="3">
    <source>
        <dbReference type="EMBL" id="KAJ6834996.1"/>
    </source>
</evidence>
<organism evidence="3 4">
    <name type="scientific">Iris pallida</name>
    <name type="common">Sweet iris</name>
    <dbReference type="NCBI Taxonomy" id="29817"/>
    <lineage>
        <taxon>Eukaryota</taxon>
        <taxon>Viridiplantae</taxon>
        <taxon>Streptophyta</taxon>
        <taxon>Embryophyta</taxon>
        <taxon>Tracheophyta</taxon>
        <taxon>Spermatophyta</taxon>
        <taxon>Magnoliopsida</taxon>
        <taxon>Liliopsida</taxon>
        <taxon>Asparagales</taxon>
        <taxon>Iridaceae</taxon>
        <taxon>Iridoideae</taxon>
        <taxon>Irideae</taxon>
        <taxon>Iris</taxon>
    </lineage>
</organism>
<reference evidence="3" key="2">
    <citation type="submission" date="2023-04" db="EMBL/GenBank/DDBJ databases">
        <authorList>
            <person name="Bruccoleri R.E."/>
            <person name="Oakeley E.J."/>
            <person name="Faust A.-M."/>
            <person name="Dessus-Babus S."/>
            <person name="Altorfer M."/>
            <person name="Burckhardt D."/>
            <person name="Oertli M."/>
            <person name="Naumann U."/>
            <person name="Petersen F."/>
            <person name="Wong J."/>
        </authorList>
    </citation>
    <scope>NUCLEOTIDE SEQUENCE</scope>
    <source>
        <strain evidence="3">GSM-AAB239-AS_SAM_17_03QT</strain>
        <tissue evidence="3">Leaf</tissue>
    </source>
</reference>
<evidence type="ECO:0000259" key="2">
    <source>
        <dbReference type="SMART" id="SM00256"/>
    </source>
</evidence>
<gene>
    <name evidence="3" type="ORF">M6B38_123335</name>
</gene>
<feature type="domain" description="F-box" evidence="2">
    <location>
        <begin position="53"/>
        <end position="94"/>
    </location>
</feature>
<dbReference type="EMBL" id="JANAVB010013598">
    <property type="protein sequence ID" value="KAJ6834996.1"/>
    <property type="molecule type" value="Genomic_DNA"/>
</dbReference>
<keyword evidence="4" id="KW-1185">Reference proteome</keyword>
<dbReference type="AlphaFoldDB" id="A0AAX6H203"/>
<dbReference type="InterPro" id="IPR036047">
    <property type="entry name" value="F-box-like_dom_sf"/>
</dbReference>
<dbReference type="Pfam" id="PF00646">
    <property type="entry name" value="F-box"/>
    <property type="match status" value="1"/>
</dbReference>
<sequence>MPRNERRQLLLQQRQNSYYDEIEAQLYAASNPTRLDLVAKLKPEAKAPVVVDFPVDDVVVLILRRLTAKTLQKFRCVCKSWNSLIQQDHHFISLHPTAPQRRQQRQEETASPCNNFV</sequence>
<dbReference type="PANTHER" id="PTHR31672:SF13">
    <property type="entry name" value="F-BOX PROTEIN CPR30-LIKE"/>
    <property type="match status" value="1"/>
</dbReference>
<proteinExistence type="predicted"/>
<name>A0AAX6H203_IRIPA</name>
<dbReference type="Proteomes" id="UP001140949">
    <property type="component" value="Unassembled WGS sequence"/>
</dbReference>
<evidence type="ECO:0000313" key="4">
    <source>
        <dbReference type="Proteomes" id="UP001140949"/>
    </source>
</evidence>
<dbReference type="InterPro" id="IPR001810">
    <property type="entry name" value="F-box_dom"/>
</dbReference>
<dbReference type="PANTHER" id="PTHR31672">
    <property type="entry name" value="BNACNNG10540D PROTEIN"/>
    <property type="match status" value="1"/>
</dbReference>
<reference evidence="3" key="1">
    <citation type="journal article" date="2023" name="GigaByte">
        <title>Genome assembly of the bearded iris, Iris pallida Lam.</title>
        <authorList>
            <person name="Bruccoleri R.E."/>
            <person name="Oakeley E.J."/>
            <person name="Faust A.M.E."/>
            <person name="Altorfer M."/>
            <person name="Dessus-Babus S."/>
            <person name="Burckhardt D."/>
            <person name="Oertli M."/>
            <person name="Naumann U."/>
            <person name="Petersen F."/>
            <person name="Wong J."/>
        </authorList>
    </citation>
    <scope>NUCLEOTIDE SEQUENCE</scope>
    <source>
        <strain evidence="3">GSM-AAB239-AS_SAM_17_03QT</strain>
    </source>
</reference>
<dbReference type="SUPFAM" id="SSF81383">
    <property type="entry name" value="F-box domain"/>
    <property type="match status" value="1"/>
</dbReference>
<dbReference type="Gene3D" id="1.20.1280.50">
    <property type="match status" value="1"/>
</dbReference>
<comment type="caution">
    <text evidence="3">The sequence shown here is derived from an EMBL/GenBank/DDBJ whole genome shotgun (WGS) entry which is preliminary data.</text>
</comment>
<dbReference type="InterPro" id="IPR050796">
    <property type="entry name" value="SCF_F-box_component"/>
</dbReference>